<dbReference type="InterPro" id="IPR012001">
    <property type="entry name" value="Thiamin_PyroP_enz_TPP-bd_dom"/>
</dbReference>
<feature type="domain" description="Thiamine pyrophosphate enzyme TPP-binding" evidence="5">
    <location>
        <begin position="391"/>
        <end position="536"/>
    </location>
</feature>
<feature type="domain" description="Thiamine pyrophosphate enzyme central" evidence="4">
    <location>
        <begin position="201"/>
        <end position="336"/>
    </location>
</feature>
<dbReference type="PANTHER" id="PTHR18968">
    <property type="entry name" value="THIAMINE PYROPHOSPHATE ENZYMES"/>
    <property type="match status" value="1"/>
</dbReference>
<dbReference type="GO" id="GO:0009097">
    <property type="term" value="P:isoleucine biosynthetic process"/>
    <property type="evidence" value="ECO:0007669"/>
    <property type="project" value="TreeGrafter"/>
</dbReference>
<dbReference type="InterPro" id="IPR011766">
    <property type="entry name" value="TPP_enzyme_TPP-bd"/>
</dbReference>
<dbReference type="SUPFAM" id="SSF52467">
    <property type="entry name" value="DHS-like NAD/FAD-binding domain"/>
    <property type="match status" value="1"/>
</dbReference>
<dbReference type="EMBL" id="PYGJ01000008">
    <property type="protein sequence ID" value="PSL18844.1"/>
    <property type="molecule type" value="Genomic_DNA"/>
</dbReference>
<protein>
    <submittedName>
        <fullName evidence="7">Acetolactate synthase-1/2/3 large subunit/5-guanidino-2-oxopentanoate decarboxylase</fullName>
    </submittedName>
</protein>
<evidence type="ECO:0000256" key="1">
    <source>
        <dbReference type="ARBA" id="ARBA00007812"/>
    </source>
</evidence>
<evidence type="ECO:0000256" key="2">
    <source>
        <dbReference type="ARBA" id="ARBA00023052"/>
    </source>
</evidence>
<dbReference type="GO" id="GO:0005948">
    <property type="term" value="C:acetolactate synthase complex"/>
    <property type="evidence" value="ECO:0007669"/>
    <property type="project" value="TreeGrafter"/>
</dbReference>
<evidence type="ECO:0000259" key="4">
    <source>
        <dbReference type="Pfam" id="PF00205"/>
    </source>
</evidence>
<dbReference type="GO" id="GO:0009099">
    <property type="term" value="P:L-valine biosynthetic process"/>
    <property type="evidence" value="ECO:0007669"/>
    <property type="project" value="TreeGrafter"/>
</dbReference>
<dbReference type="SUPFAM" id="SSF52518">
    <property type="entry name" value="Thiamin diphosphate-binding fold (THDP-binding)"/>
    <property type="match status" value="2"/>
</dbReference>
<dbReference type="GO" id="GO:0003984">
    <property type="term" value="F:acetolactate synthase activity"/>
    <property type="evidence" value="ECO:0007669"/>
    <property type="project" value="TreeGrafter"/>
</dbReference>
<dbReference type="Gene3D" id="3.40.50.970">
    <property type="match status" value="2"/>
</dbReference>
<evidence type="ECO:0000259" key="6">
    <source>
        <dbReference type="Pfam" id="PF02776"/>
    </source>
</evidence>
<dbReference type="CDD" id="cd07035">
    <property type="entry name" value="TPP_PYR_POX_like"/>
    <property type="match status" value="1"/>
</dbReference>
<proteinExistence type="inferred from homology"/>
<dbReference type="InterPro" id="IPR012000">
    <property type="entry name" value="Thiamin_PyroP_enz_cen_dom"/>
</dbReference>
<dbReference type="NCBIfam" id="NF005712">
    <property type="entry name" value="PRK07524.1"/>
    <property type="match status" value="1"/>
</dbReference>
<name>A0A2P8FAV6_9RHOB</name>
<organism evidence="7 8">
    <name type="scientific">Shimia abyssi</name>
    <dbReference type="NCBI Taxonomy" id="1662395"/>
    <lineage>
        <taxon>Bacteria</taxon>
        <taxon>Pseudomonadati</taxon>
        <taxon>Pseudomonadota</taxon>
        <taxon>Alphaproteobacteria</taxon>
        <taxon>Rhodobacterales</taxon>
        <taxon>Roseobacteraceae</taxon>
    </lineage>
</organism>
<dbReference type="CDD" id="cd00568">
    <property type="entry name" value="TPP_enzymes"/>
    <property type="match status" value="1"/>
</dbReference>
<dbReference type="GO" id="GO:0050660">
    <property type="term" value="F:flavin adenine dinucleotide binding"/>
    <property type="evidence" value="ECO:0007669"/>
    <property type="project" value="TreeGrafter"/>
</dbReference>
<dbReference type="Gene3D" id="3.40.50.1220">
    <property type="entry name" value="TPP-binding domain"/>
    <property type="match status" value="1"/>
</dbReference>
<dbReference type="InterPro" id="IPR029035">
    <property type="entry name" value="DHS-like_NAD/FAD-binding_dom"/>
</dbReference>
<keyword evidence="8" id="KW-1185">Reference proteome</keyword>
<evidence type="ECO:0000313" key="8">
    <source>
        <dbReference type="Proteomes" id="UP000240418"/>
    </source>
</evidence>
<dbReference type="InterPro" id="IPR029061">
    <property type="entry name" value="THDP-binding"/>
</dbReference>
<evidence type="ECO:0000313" key="7">
    <source>
        <dbReference type="EMBL" id="PSL18844.1"/>
    </source>
</evidence>
<reference evidence="7 8" key="1">
    <citation type="submission" date="2018-03" db="EMBL/GenBank/DDBJ databases">
        <title>Genomic Encyclopedia of Archaeal and Bacterial Type Strains, Phase II (KMG-II): from individual species to whole genera.</title>
        <authorList>
            <person name="Goeker M."/>
        </authorList>
    </citation>
    <scope>NUCLEOTIDE SEQUENCE [LARGE SCALE GENOMIC DNA]</scope>
    <source>
        <strain evidence="7 8">DSM 100673</strain>
    </source>
</reference>
<dbReference type="Proteomes" id="UP000240418">
    <property type="component" value="Unassembled WGS sequence"/>
</dbReference>
<dbReference type="RefSeq" id="WP_106608845.1">
    <property type="nucleotide sequence ID" value="NZ_PYGJ01000008.1"/>
</dbReference>
<keyword evidence="2 3" id="KW-0786">Thiamine pyrophosphate</keyword>
<accession>A0A2P8FAV6</accession>
<dbReference type="Pfam" id="PF02775">
    <property type="entry name" value="TPP_enzyme_C"/>
    <property type="match status" value="1"/>
</dbReference>
<feature type="domain" description="Thiamine pyrophosphate enzyme N-terminal TPP-binding" evidence="6">
    <location>
        <begin position="12"/>
        <end position="123"/>
    </location>
</feature>
<dbReference type="InterPro" id="IPR045229">
    <property type="entry name" value="TPP_enz"/>
</dbReference>
<dbReference type="OrthoDB" id="4494979at2"/>
<dbReference type="PANTHER" id="PTHR18968:SF13">
    <property type="entry name" value="ACETOLACTATE SYNTHASE CATALYTIC SUBUNIT, MITOCHONDRIAL"/>
    <property type="match status" value="1"/>
</dbReference>
<sequence length="542" mass="58071">MAGENEGLRPLGAQISHMLKARGVDVIFGIPGVHNVEMYRGIEEAGIKHVLARHEQGAGFMADGYARASGKPGVAYVITGPGLCNIMTPMGQAYSDSVPILVISSCLDETAGRRGQLHQMRDQRGAAATVCDWSEEAGSAEEVFRLVDRALEEFDRRRARAKHIQVPIALAGSLSKPARAERPGADGRSGGAMQAGSQQVLAEDILAAKKPLFIFGGGLVSNAETDTPPVERNVRDLLQRSGAAAFTTYAGGGLLAADDPMSFGCFLGRPESERIIGEADLVVAIGTELSENDLWRDQLGHNCPLVRVDIDPEVLADRHCADVCIQADGQDFVQELLGHLPNETATKWNADDIYVAKQRFRAEVDAARPGIVPLCDALREVMPEDAMIFSDMTQFAYVAKEMWNMPKSGHWHHPTGFGTLGYALPAAIGGAMARPGKPTVCIAGDYGFQYTIQELGAAVEMKLGIPVLLWDNAKLKEIEDSMVASQIAPNAVEAVNPDFGKLAEAYGCDAEAPGNITELQAALLAAFEKDRPTVIRMTPGLA</sequence>
<comment type="similarity">
    <text evidence="1 3">Belongs to the TPP enzyme family.</text>
</comment>
<gene>
    <name evidence="7" type="ORF">CLV88_10822</name>
</gene>
<dbReference type="GO" id="GO:0000287">
    <property type="term" value="F:magnesium ion binding"/>
    <property type="evidence" value="ECO:0007669"/>
    <property type="project" value="InterPro"/>
</dbReference>
<evidence type="ECO:0000256" key="3">
    <source>
        <dbReference type="RuleBase" id="RU362132"/>
    </source>
</evidence>
<dbReference type="Pfam" id="PF02776">
    <property type="entry name" value="TPP_enzyme_N"/>
    <property type="match status" value="1"/>
</dbReference>
<dbReference type="GO" id="GO:0030976">
    <property type="term" value="F:thiamine pyrophosphate binding"/>
    <property type="evidence" value="ECO:0007669"/>
    <property type="project" value="InterPro"/>
</dbReference>
<comment type="caution">
    <text evidence="7">The sequence shown here is derived from an EMBL/GenBank/DDBJ whole genome shotgun (WGS) entry which is preliminary data.</text>
</comment>
<evidence type="ECO:0000259" key="5">
    <source>
        <dbReference type="Pfam" id="PF02775"/>
    </source>
</evidence>
<dbReference type="AlphaFoldDB" id="A0A2P8FAV6"/>
<dbReference type="Pfam" id="PF00205">
    <property type="entry name" value="TPP_enzyme_M"/>
    <property type="match status" value="1"/>
</dbReference>